<sequence>MQGALSFDTLAVLTPARDIDSSGRHGPTRNPKPRRIGTFGPARNPSPGR</sequence>
<reference evidence="2" key="1">
    <citation type="submission" date="2014-01" db="EMBL/GenBank/DDBJ databases">
        <authorList>
            <person name="Brown-Elliot B."/>
            <person name="Wallace R."/>
            <person name="Lenaerts A."/>
            <person name="Ordway D."/>
            <person name="DeGroote M.A."/>
            <person name="Parker T."/>
            <person name="Sizemore C."/>
            <person name="Tallon L.J."/>
            <person name="Sadzewicz L.K."/>
            <person name="Sengamalay N."/>
            <person name="Fraser C.M."/>
            <person name="Hine E."/>
            <person name="Shefchek K.A."/>
            <person name="Das S.P."/>
            <person name="Tettelin H."/>
        </authorList>
    </citation>
    <scope>NUCLEOTIDE SEQUENCE [LARGE SCALE GENOMIC DNA]</scope>
    <source>
        <strain evidence="2">4042</strain>
    </source>
</reference>
<proteinExistence type="predicted"/>
<dbReference type="AlphaFoldDB" id="X8E0G0"/>
<name>X8E0G0_MYCXE</name>
<comment type="caution">
    <text evidence="2">The sequence shown here is derived from an EMBL/GenBank/DDBJ whole genome shotgun (WGS) entry which is preliminary data.</text>
</comment>
<organism evidence="2">
    <name type="scientific">Mycobacterium xenopi 4042</name>
    <dbReference type="NCBI Taxonomy" id="1299334"/>
    <lineage>
        <taxon>Bacteria</taxon>
        <taxon>Bacillati</taxon>
        <taxon>Actinomycetota</taxon>
        <taxon>Actinomycetes</taxon>
        <taxon>Mycobacteriales</taxon>
        <taxon>Mycobacteriaceae</taxon>
        <taxon>Mycobacterium</taxon>
    </lineage>
</organism>
<accession>X8E0G0</accession>
<evidence type="ECO:0000313" key="2">
    <source>
        <dbReference type="EMBL" id="EUA73280.1"/>
    </source>
</evidence>
<feature type="region of interest" description="Disordered" evidence="1">
    <location>
        <begin position="1"/>
        <end position="49"/>
    </location>
</feature>
<gene>
    <name evidence="2" type="ORF">I553_9436</name>
</gene>
<evidence type="ECO:0000256" key="1">
    <source>
        <dbReference type="SAM" id="MobiDB-lite"/>
    </source>
</evidence>
<protein>
    <submittedName>
        <fullName evidence="2">Uncharacterized protein</fullName>
    </submittedName>
</protein>
<dbReference type="EMBL" id="JAOB01000011">
    <property type="protein sequence ID" value="EUA73280.1"/>
    <property type="molecule type" value="Genomic_DNA"/>
</dbReference>